<dbReference type="Pfam" id="PF07980">
    <property type="entry name" value="SusD_RagB"/>
    <property type="match status" value="1"/>
</dbReference>
<dbReference type="InterPro" id="IPR012944">
    <property type="entry name" value="SusD_RagB_dom"/>
</dbReference>
<dbReference type="OrthoDB" id="1100079at2"/>
<evidence type="ECO:0000256" key="2">
    <source>
        <dbReference type="ARBA" id="ARBA00006275"/>
    </source>
</evidence>
<dbReference type="Gene3D" id="1.25.40.390">
    <property type="match status" value="1"/>
</dbReference>
<evidence type="ECO:0000259" key="7">
    <source>
        <dbReference type="Pfam" id="PF14322"/>
    </source>
</evidence>
<gene>
    <name evidence="8" type="ORF">TFUB20_01479</name>
</gene>
<evidence type="ECO:0000256" key="5">
    <source>
        <dbReference type="ARBA" id="ARBA00023237"/>
    </source>
</evidence>
<evidence type="ECO:0000256" key="4">
    <source>
        <dbReference type="ARBA" id="ARBA00023136"/>
    </source>
</evidence>
<proteinExistence type="inferred from homology"/>
<evidence type="ECO:0000256" key="1">
    <source>
        <dbReference type="ARBA" id="ARBA00004442"/>
    </source>
</evidence>
<name>A0A1D3UNQ2_TANFO</name>
<dbReference type="AlphaFoldDB" id="A0A1D3UNQ2"/>
<feature type="domain" description="SusD-like N-terminal" evidence="7">
    <location>
        <begin position="30"/>
        <end position="245"/>
    </location>
</feature>
<evidence type="ECO:0000259" key="6">
    <source>
        <dbReference type="Pfam" id="PF07980"/>
    </source>
</evidence>
<accession>A0A1D3UNQ2</accession>
<sequence length="495" mass="56796">MKTILRRLNRRNVPSIMVLVACLLLVRCNDFLDVIPRDKVSSDIVFTSYESATTVLGGVYDHMTYSAEGFMIKAQSLGIHNFILAADMMGQDIIPKNFSGQFQGDDYSFSTRTMEKDRPSFFWFYCYTHINVLNDLLSHMSKMQGTTSEKKQVEGEARALRAYHYLLLVQWFQQTYLLNPEAPGVPLYLEPTIDPKNRESMKAVYEAITADLQWAVENLPSGRRKDSKYVVCKDMVKGLLSRVYMETGDYEKAAVLAKELAEAYPLMSNDEYKQGFNNVSVSECIWGLPASAKNTNANYSLPTVWSHPRKNKRWSMEFVFLNSDFVELFAEGDVRKELIQLNPKTEETGKYPERKYISFKIMDPDENDKLPDVLLMRSSEMLLIAAECAARLKKDTEAQQLLFKLQQTRYPAAVKTTATGQALIDEIWTERRKELYGEGFALLDLKRFRKPLVRKGLHTIKRNDAEGILYPADSKMFTLQIPEGEIQTNNIEQNP</sequence>
<evidence type="ECO:0000313" key="9">
    <source>
        <dbReference type="Proteomes" id="UP000182057"/>
    </source>
</evidence>
<keyword evidence="3" id="KW-0732">Signal</keyword>
<dbReference type="GeneID" id="34758867"/>
<keyword evidence="5" id="KW-0998">Cell outer membrane</keyword>
<evidence type="ECO:0000313" key="8">
    <source>
        <dbReference type="EMBL" id="SCQ21731.1"/>
    </source>
</evidence>
<dbReference type="PROSITE" id="PS51257">
    <property type="entry name" value="PROKAR_LIPOPROTEIN"/>
    <property type="match status" value="1"/>
</dbReference>
<dbReference type="InterPro" id="IPR033985">
    <property type="entry name" value="SusD-like_N"/>
</dbReference>
<dbReference type="RefSeq" id="WP_080561794.1">
    <property type="nucleotide sequence ID" value="NZ_CAJPTF010000001.1"/>
</dbReference>
<comment type="similarity">
    <text evidence="2">Belongs to the SusD family.</text>
</comment>
<dbReference type="Proteomes" id="UP000182057">
    <property type="component" value="Unassembled WGS sequence"/>
</dbReference>
<organism evidence="8 9">
    <name type="scientific">Tannerella forsythia</name>
    <name type="common">Bacteroides forsythus</name>
    <dbReference type="NCBI Taxonomy" id="28112"/>
    <lineage>
        <taxon>Bacteria</taxon>
        <taxon>Pseudomonadati</taxon>
        <taxon>Bacteroidota</taxon>
        <taxon>Bacteroidia</taxon>
        <taxon>Bacteroidales</taxon>
        <taxon>Tannerellaceae</taxon>
        <taxon>Tannerella</taxon>
    </lineage>
</organism>
<dbReference type="InterPro" id="IPR011990">
    <property type="entry name" value="TPR-like_helical_dom_sf"/>
</dbReference>
<dbReference type="GO" id="GO:0009279">
    <property type="term" value="C:cell outer membrane"/>
    <property type="evidence" value="ECO:0007669"/>
    <property type="project" value="UniProtKB-SubCell"/>
</dbReference>
<dbReference type="Pfam" id="PF14322">
    <property type="entry name" value="SusD-like_3"/>
    <property type="match status" value="1"/>
</dbReference>
<dbReference type="EMBL" id="FMMM01000054">
    <property type="protein sequence ID" value="SCQ21731.1"/>
    <property type="molecule type" value="Genomic_DNA"/>
</dbReference>
<comment type="subcellular location">
    <subcellularLocation>
        <location evidence="1">Cell outer membrane</location>
    </subcellularLocation>
</comment>
<reference evidence="8 9" key="1">
    <citation type="submission" date="2016-09" db="EMBL/GenBank/DDBJ databases">
        <authorList>
            <person name="Capua I."/>
            <person name="De Benedictis P."/>
            <person name="Joannis T."/>
            <person name="Lombin L.H."/>
            <person name="Cattoli G."/>
        </authorList>
    </citation>
    <scope>NUCLEOTIDE SEQUENCE [LARGE SCALE GENOMIC DNA]</scope>
    <source>
        <strain evidence="8 9">UB20</strain>
    </source>
</reference>
<evidence type="ECO:0000256" key="3">
    <source>
        <dbReference type="ARBA" id="ARBA00022729"/>
    </source>
</evidence>
<dbReference type="SUPFAM" id="SSF48452">
    <property type="entry name" value="TPR-like"/>
    <property type="match status" value="1"/>
</dbReference>
<keyword evidence="4" id="KW-0472">Membrane</keyword>
<protein>
    <submittedName>
        <fullName evidence="8">SusD family protein</fullName>
    </submittedName>
</protein>
<feature type="domain" description="RagB/SusD" evidence="6">
    <location>
        <begin position="279"/>
        <end position="495"/>
    </location>
</feature>